<dbReference type="Proteomes" id="UP000528460">
    <property type="component" value="Unassembled WGS sequence"/>
</dbReference>
<dbReference type="EMBL" id="JABFJW010000728">
    <property type="protein sequence ID" value="NOK15278.1"/>
    <property type="molecule type" value="Genomic_DNA"/>
</dbReference>
<feature type="compositionally biased region" description="Low complexity" evidence="1">
    <location>
        <begin position="7"/>
        <end position="32"/>
    </location>
</feature>
<feature type="region of interest" description="Disordered" evidence="1">
    <location>
        <begin position="1"/>
        <end position="63"/>
    </location>
</feature>
<dbReference type="AlphaFoldDB" id="A0A7Y4NI23"/>
<gene>
    <name evidence="2" type="ORF">HNS30_40375</name>
</gene>
<comment type="caution">
    <text evidence="2">The sequence shown here is derived from an EMBL/GenBank/DDBJ whole genome shotgun (WGS) entry which is preliminary data.</text>
</comment>
<sequence>PNPSAPAQPEALEGAPEALESGAGLPEAPEGSDAADEEPESSSGEYELDGESPSGRPPKPTLH</sequence>
<accession>A0A7Y4NI23</accession>
<protein>
    <submittedName>
        <fullName evidence="2">Uncharacterized protein</fullName>
    </submittedName>
</protein>
<name>A0A7Y4NI23_9BACT</name>
<feature type="compositionally biased region" description="Acidic residues" evidence="1">
    <location>
        <begin position="33"/>
        <end position="50"/>
    </location>
</feature>
<evidence type="ECO:0000313" key="3">
    <source>
        <dbReference type="Proteomes" id="UP000528460"/>
    </source>
</evidence>
<organism evidence="2 3">
    <name type="scientific">Corallococcus exercitus</name>
    <dbReference type="NCBI Taxonomy" id="2316736"/>
    <lineage>
        <taxon>Bacteria</taxon>
        <taxon>Pseudomonadati</taxon>
        <taxon>Myxococcota</taxon>
        <taxon>Myxococcia</taxon>
        <taxon>Myxococcales</taxon>
        <taxon>Cystobacterineae</taxon>
        <taxon>Myxococcaceae</taxon>
        <taxon>Corallococcus</taxon>
    </lineage>
</organism>
<proteinExistence type="predicted"/>
<feature type="non-terminal residue" evidence="2">
    <location>
        <position position="1"/>
    </location>
</feature>
<evidence type="ECO:0000256" key="1">
    <source>
        <dbReference type="SAM" id="MobiDB-lite"/>
    </source>
</evidence>
<evidence type="ECO:0000313" key="2">
    <source>
        <dbReference type="EMBL" id="NOK15278.1"/>
    </source>
</evidence>
<reference evidence="2 3" key="1">
    <citation type="submission" date="2020-05" db="EMBL/GenBank/DDBJ databases">
        <authorList>
            <person name="Whitworth D."/>
        </authorList>
    </citation>
    <scope>NUCLEOTIDE SEQUENCE [LARGE SCALE GENOMIC DNA]</scope>
    <source>
        <strain evidence="2 3">CA046A</strain>
    </source>
</reference>